<dbReference type="SUPFAM" id="SSF56300">
    <property type="entry name" value="Metallo-dependent phosphatases"/>
    <property type="match status" value="1"/>
</dbReference>
<keyword evidence="3" id="KW-1185">Reference proteome</keyword>
<evidence type="ECO:0000313" key="3">
    <source>
        <dbReference type="Proteomes" id="UP000288929"/>
    </source>
</evidence>
<accession>A0A410W8B1</accession>
<name>A0A410W8B1_9CORY</name>
<dbReference type="CDD" id="cd00838">
    <property type="entry name" value="MPP_superfamily"/>
    <property type="match status" value="1"/>
</dbReference>
<dbReference type="KEGG" id="cpeg:CPELA_04510"/>
<dbReference type="EMBL" id="CP035299">
    <property type="protein sequence ID" value="QAU52181.1"/>
    <property type="molecule type" value="Genomic_DNA"/>
</dbReference>
<dbReference type="PANTHER" id="PTHR36492:SF2">
    <property type="entry name" value="[ACYL-CARRIER-PROTEIN] PHOSPHODIESTERASE PPTH"/>
    <property type="match status" value="1"/>
</dbReference>
<dbReference type="AlphaFoldDB" id="A0A410W8B1"/>
<protein>
    <submittedName>
        <fullName evidence="2">Calcineurin-like phosphoesterase</fullName>
    </submittedName>
</protein>
<dbReference type="InterPro" id="IPR004843">
    <property type="entry name" value="Calcineurin-like_PHP"/>
</dbReference>
<dbReference type="Gene3D" id="3.60.21.10">
    <property type="match status" value="1"/>
</dbReference>
<dbReference type="Proteomes" id="UP000288929">
    <property type="component" value="Chromosome"/>
</dbReference>
<proteinExistence type="predicted"/>
<dbReference type="InterPro" id="IPR029052">
    <property type="entry name" value="Metallo-depent_PP-like"/>
</dbReference>
<reference evidence="2 3" key="1">
    <citation type="submission" date="2019-01" db="EMBL/GenBank/DDBJ databases">
        <authorList>
            <person name="Ruckert C."/>
            <person name="Busche T."/>
            <person name="Kalinowski J."/>
        </authorList>
    </citation>
    <scope>NUCLEOTIDE SEQUENCE [LARGE SCALE GENOMIC DNA]</scope>
    <source>
        <strain evidence="2 3">136/3</strain>
    </source>
</reference>
<dbReference type="OrthoDB" id="9013891at2"/>
<dbReference type="GO" id="GO:0016787">
    <property type="term" value="F:hydrolase activity"/>
    <property type="evidence" value="ECO:0007669"/>
    <property type="project" value="InterPro"/>
</dbReference>
<dbReference type="RefSeq" id="WP_128889662.1">
    <property type="nucleotide sequence ID" value="NZ_BMCX01000001.1"/>
</dbReference>
<dbReference type="Pfam" id="PF00149">
    <property type="entry name" value="Metallophos"/>
    <property type="match status" value="1"/>
</dbReference>
<dbReference type="PANTHER" id="PTHR36492">
    <property type="match status" value="1"/>
</dbReference>
<gene>
    <name evidence="2" type="ORF">CPELA_04510</name>
</gene>
<evidence type="ECO:0000313" key="2">
    <source>
        <dbReference type="EMBL" id="QAU52181.1"/>
    </source>
</evidence>
<evidence type="ECO:0000259" key="1">
    <source>
        <dbReference type="Pfam" id="PF00149"/>
    </source>
</evidence>
<feature type="domain" description="Calcineurin-like phosphoesterase" evidence="1">
    <location>
        <begin position="10"/>
        <end position="232"/>
    </location>
</feature>
<sequence>MQKGAAVVKTLWAVSDLHTSVAANADMLDTLQPRNPGDWLLVAGDVAEKNQTVLRTLATLRQRFHTVVWSPGNHELFSQGSGEPHGREKYEELVRGCRELGVLTPEDPFARFGDVTVVPLFTLYDYSLRPKGTTVEQALHAAKRKEVMFSDELFIAPFVDIRGWCWERLSYSVNRVGRVEGPTVLMNHWPLEPQLAQALGVPEMAMWCGTKHTKGWAERYNARAVVYGHLHLPSRTTIAGVPHIEASLGYPKQWRDSITKRQWPVPVLEVPDGA</sequence>
<organism evidence="2 3">
    <name type="scientific">Corynebacterium pelargi</name>
    <dbReference type="NCBI Taxonomy" id="1471400"/>
    <lineage>
        <taxon>Bacteria</taxon>
        <taxon>Bacillati</taxon>
        <taxon>Actinomycetota</taxon>
        <taxon>Actinomycetes</taxon>
        <taxon>Mycobacteriales</taxon>
        <taxon>Corynebacteriaceae</taxon>
        <taxon>Corynebacterium</taxon>
    </lineage>
</organism>
<dbReference type="InterPro" id="IPR052963">
    <property type="entry name" value="Pantetheine_PDE"/>
</dbReference>